<reference evidence="3" key="1">
    <citation type="submission" date="2017-10" db="EMBL/GenBank/DDBJ databases">
        <title>Rapid genome shrinkage in a self-fertile nematode reveals novel sperm competition proteins.</title>
        <authorList>
            <person name="Yin D."/>
            <person name="Schwarz E.M."/>
            <person name="Thomas C.G."/>
            <person name="Felde R.L."/>
            <person name="Korf I.F."/>
            <person name="Cutter A.D."/>
            <person name="Schartner C.M."/>
            <person name="Ralston E.J."/>
            <person name="Meyer B.J."/>
            <person name="Haag E.S."/>
        </authorList>
    </citation>
    <scope>NUCLEOTIDE SEQUENCE [LARGE SCALE GENOMIC DNA]</scope>
    <source>
        <strain evidence="3">JU1422</strain>
    </source>
</reference>
<keyword evidence="3" id="KW-1185">Reference proteome</keyword>
<feature type="signal peptide" evidence="1">
    <location>
        <begin position="1"/>
        <end position="24"/>
    </location>
</feature>
<proteinExistence type="predicted"/>
<comment type="caution">
    <text evidence="2">The sequence shown here is derived from an EMBL/GenBank/DDBJ whole genome shotgun (WGS) entry which is preliminary data.</text>
</comment>
<dbReference type="OrthoDB" id="10337582at2759"/>
<name>A0A2G5UJZ0_9PELO</name>
<dbReference type="Proteomes" id="UP000230233">
    <property type="component" value="Chromosome III"/>
</dbReference>
<dbReference type="AlphaFoldDB" id="A0A2G5UJZ0"/>
<accession>A0A2G5UJZ0</accession>
<protein>
    <submittedName>
        <fullName evidence="2">Uncharacterized protein</fullName>
    </submittedName>
</protein>
<organism evidence="2 3">
    <name type="scientific">Caenorhabditis nigoni</name>
    <dbReference type="NCBI Taxonomy" id="1611254"/>
    <lineage>
        <taxon>Eukaryota</taxon>
        <taxon>Metazoa</taxon>
        <taxon>Ecdysozoa</taxon>
        <taxon>Nematoda</taxon>
        <taxon>Chromadorea</taxon>
        <taxon>Rhabditida</taxon>
        <taxon>Rhabditina</taxon>
        <taxon>Rhabditomorpha</taxon>
        <taxon>Rhabditoidea</taxon>
        <taxon>Rhabditidae</taxon>
        <taxon>Peloderinae</taxon>
        <taxon>Caenorhabditis</taxon>
    </lineage>
</organism>
<gene>
    <name evidence="2" type="primary">Cni-R13A5.7</name>
    <name evidence="2" type="synonym">Cnig_chr_III.g11395</name>
    <name evidence="2" type="ORF">B9Z55_011395</name>
</gene>
<evidence type="ECO:0000313" key="3">
    <source>
        <dbReference type="Proteomes" id="UP000230233"/>
    </source>
</evidence>
<feature type="chain" id="PRO_5013586303" evidence="1">
    <location>
        <begin position="25"/>
        <end position="155"/>
    </location>
</feature>
<sequence length="155" mass="18398">MWFYPYFLFLVLFFQNKLIQEISSTTPEIYEGPQHGDILDRLRSLVQKVCSAARKKNITFHTIGDENYRIVIDEEPIELIHDEEKNDTLLRFSWRDFSMEKMDGLISITFVLYYVVTEFGNNVDIFDVNAVGRLPILYFELNYRGTCKMYQKVVN</sequence>
<dbReference type="EMBL" id="PDUG01000003">
    <property type="protein sequence ID" value="PIC39829.1"/>
    <property type="molecule type" value="Genomic_DNA"/>
</dbReference>
<keyword evidence="1" id="KW-0732">Signal</keyword>
<evidence type="ECO:0000313" key="2">
    <source>
        <dbReference type="EMBL" id="PIC39829.1"/>
    </source>
</evidence>
<evidence type="ECO:0000256" key="1">
    <source>
        <dbReference type="SAM" id="SignalP"/>
    </source>
</evidence>